<dbReference type="NCBIfam" id="NF001388">
    <property type="entry name" value="PRK00281.1-1"/>
    <property type="match status" value="1"/>
</dbReference>
<evidence type="ECO:0000313" key="15">
    <source>
        <dbReference type="EMBL" id="MBD8107104.1"/>
    </source>
</evidence>
<gene>
    <name evidence="14" type="primary">uppP</name>
    <name evidence="15" type="synonym">bacA</name>
    <name evidence="16" type="ORF">EpCFBP13511_23325</name>
    <name evidence="15" type="ORF">IFT93_11855</name>
</gene>
<evidence type="ECO:0000256" key="13">
    <source>
        <dbReference type="ARBA" id="ARBA00047594"/>
    </source>
</evidence>
<name>A0A357W2Q4_9GAMM</name>
<comment type="catalytic activity">
    <reaction evidence="13 14">
        <text>di-trans,octa-cis-undecaprenyl diphosphate + H2O = di-trans,octa-cis-undecaprenyl phosphate + phosphate + H(+)</text>
        <dbReference type="Rhea" id="RHEA:28094"/>
        <dbReference type="ChEBI" id="CHEBI:15377"/>
        <dbReference type="ChEBI" id="CHEBI:15378"/>
        <dbReference type="ChEBI" id="CHEBI:43474"/>
        <dbReference type="ChEBI" id="CHEBI:58405"/>
        <dbReference type="ChEBI" id="CHEBI:60392"/>
        <dbReference type="EC" id="3.6.1.27"/>
    </reaction>
</comment>
<dbReference type="RefSeq" id="WP_062744358.1">
    <property type="nucleotide sequence ID" value="NZ_CP022725.1"/>
</dbReference>
<feature type="transmembrane region" description="Helical" evidence="14">
    <location>
        <begin position="151"/>
        <end position="171"/>
    </location>
</feature>
<comment type="function">
    <text evidence="14">Catalyzes the dephosphorylation of undecaprenyl diphosphate (UPP). Confers resistance to bacitracin.</text>
</comment>
<dbReference type="GO" id="GO:0009252">
    <property type="term" value="P:peptidoglycan biosynthetic process"/>
    <property type="evidence" value="ECO:0007669"/>
    <property type="project" value="UniProtKB-KW"/>
</dbReference>
<comment type="caution">
    <text evidence="16">The sequence shown here is derived from an EMBL/GenBank/DDBJ whole genome shotgun (WGS) entry which is preliminary data.</text>
</comment>
<reference evidence="16 17" key="1">
    <citation type="journal article" date="2019" name="Sci. Rep.">
        <title>Differences in resource use lead to coexistence of seed-transmitted microbial populations.</title>
        <authorList>
            <person name="Torres-Cortes G."/>
            <person name="Garcia B.J."/>
            <person name="Compant S."/>
            <person name="Rezki S."/>
            <person name="Jones P."/>
            <person name="Preveaux A."/>
            <person name="Briand M."/>
            <person name="Roulet A."/>
            <person name="Bouchez O."/>
            <person name="Jacobson D."/>
            <person name="Barret M."/>
        </authorList>
    </citation>
    <scope>NUCLEOTIDE SEQUENCE [LARGE SCALE GENOMIC DNA]</scope>
    <source>
        <strain evidence="16 17">CFBP13511</strain>
    </source>
</reference>
<dbReference type="GO" id="GO:0071555">
    <property type="term" value="P:cell wall organization"/>
    <property type="evidence" value="ECO:0007669"/>
    <property type="project" value="UniProtKB-KW"/>
</dbReference>
<dbReference type="OrthoDB" id="9808289at2"/>
<dbReference type="PANTHER" id="PTHR30622:SF3">
    <property type="entry name" value="UNDECAPRENYL-DIPHOSPHATASE"/>
    <property type="match status" value="1"/>
</dbReference>
<feature type="transmembrane region" description="Helical" evidence="14">
    <location>
        <begin position="89"/>
        <end position="109"/>
    </location>
</feature>
<proteinExistence type="inferred from homology"/>
<dbReference type="EMBL" id="QGAC01000042">
    <property type="protein sequence ID" value="TKJ83070.1"/>
    <property type="molecule type" value="Genomic_DNA"/>
</dbReference>
<evidence type="ECO:0000256" key="5">
    <source>
        <dbReference type="ARBA" id="ARBA00022475"/>
    </source>
</evidence>
<dbReference type="STRING" id="1219360.GCA_001571305_01884"/>
<evidence type="ECO:0000313" key="17">
    <source>
        <dbReference type="Proteomes" id="UP000306393"/>
    </source>
</evidence>
<evidence type="ECO:0000256" key="7">
    <source>
        <dbReference type="ARBA" id="ARBA00022801"/>
    </source>
</evidence>
<dbReference type="PANTHER" id="PTHR30622">
    <property type="entry name" value="UNDECAPRENYL-DIPHOSPHATASE"/>
    <property type="match status" value="1"/>
</dbReference>
<dbReference type="NCBIfam" id="NF001390">
    <property type="entry name" value="PRK00281.1-4"/>
    <property type="match status" value="1"/>
</dbReference>
<dbReference type="GO" id="GO:0046677">
    <property type="term" value="P:response to antibiotic"/>
    <property type="evidence" value="ECO:0007669"/>
    <property type="project" value="UniProtKB-UniRule"/>
</dbReference>
<dbReference type="InterPro" id="IPR003824">
    <property type="entry name" value="UppP"/>
</dbReference>
<dbReference type="Proteomes" id="UP000306393">
    <property type="component" value="Unassembled WGS sequence"/>
</dbReference>
<feature type="transmembrane region" description="Helical" evidence="14">
    <location>
        <begin position="121"/>
        <end position="139"/>
    </location>
</feature>
<evidence type="ECO:0000256" key="6">
    <source>
        <dbReference type="ARBA" id="ARBA00022692"/>
    </source>
</evidence>
<comment type="miscellaneous">
    <text evidence="14">Bacitracin is thought to be involved in the inhibition of peptidoglycan synthesis by sequestering undecaprenyl diphosphate, thereby reducing the pool of lipid carrier available.</text>
</comment>
<dbReference type="NCBIfam" id="TIGR00753">
    <property type="entry name" value="undec_PP_bacA"/>
    <property type="match status" value="1"/>
</dbReference>
<dbReference type="EC" id="3.6.1.27" evidence="3 14"/>
<dbReference type="GO" id="GO:0005886">
    <property type="term" value="C:plasma membrane"/>
    <property type="evidence" value="ECO:0007669"/>
    <property type="project" value="UniProtKB-SubCell"/>
</dbReference>
<keyword evidence="8 14" id="KW-1133">Transmembrane helix</keyword>
<feature type="transmembrane region" description="Helical" evidence="14">
    <location>
        <begin position="251"/>
        <end position="271"/>
    </location>
</feature>
<evidence type="ECO:0000256" key="10">
    <source>
        <dbReference type="ARBA" id="ARBA00023251"/>
    </source>
</evidence>
<evidence type="ECO:0000256" key="14">
    <source>
        <dbReference type="HAMAP-Rule" id="MF_01006"/>
    </source>
</evidence>
<dbReference type="EMBL" id="JACYNN010000007">
    <property type="protein sequence ID" value="MBD8107104.1"/>
    <property type="molecule type" value="Genomic_DNA"/>
</dbReference>
<organism evidence="16 17">
    <name type="scientific">Erwinia persicina</name>
    <dbReference type="NCBI Taxonomy" id="55211"/>
    <lineage>
        <taxon>Bacteria</taxon>
        <taxon>Pseudomonadati</taxon>
        <taxon>Pseudomonadota</taxon>
        <taxon>Gammaproteobacteria</taxon>
        <taxon>Enterobacterales</taxon>
        <taxon>Erwiniaceae</taxon>
        <taxon>Erwinia</taxon>
    </lineage>
</organism>
<evidence type="ECO:0000313" key="16">
    <source>
        <dbReference type="EMBL" id="TKJ83070.1"/>
    </source>
</evidence>
<comment type="similarity">
    <text evidence="2 14">Belongs to the UppP family.</text>
</comment>
<evidence type="ECO:0000256" key="3">
    <source>
        <dbReference type="ARBA" id="ARBA00012374"/>
    </source>
</evidence>
<evidence type="ECO:0000256" key="8">
    <source>
        <dbReference type="ARBA" id="ARBA00022989"/>
    </source>
</evidence>
<evidence type="ECO:0000256" key="2">
    <source>
        <dbReference type="ARBA" id="ARBA00010621"/>
    </source>
</evidence>
<keyword evidence="6 14" id="KW-0812">Transmembrane</keyword>
<feature type="transmembrane region" description="Helical" evidence="14">
    <location>
        <begin position="223"/>
        <end position="245"/>
    </location>
</feature>
<keyword evidence="14" id="KW-0961">Cell wall biogenesis/degradation</keyword>
<evidence type="ECO:0000256" key="12">
    <source>
        <dbReference type="ARBA" id="ARBA00032932"/>
    </source>
</evidence>
<keyword evidence="14" id="KW-0573">Peptidoglycan synthesis</keyword>
<dbReference type="NCBIfam" id="NF001389">
    <property type="entry name" value="PRK00281.1-2"/>
    <property type="match status" value="1"/>
</dbReference>
<protein>
    <recommendedName>
        <fullName evidence="4 14">Undecaprenyl-diphosphatase</fullName>
        <ecNumber evidence="3 14">3.6.1.27</ecNumber>
    </recommendedName>
    <alternativeName>
        <fullName evidence="12 14">Bacitracin resistance protein</fullName>
    </alternativeName>
    <alternativeName>
        <fullName evidence="11 14">Undecaprenyl pyrophosphate phosphatase</fullName>
    </alternativeName>
</protein>
<feature type="transmembrane region" description="Helical" evidence="14">
    <location>
        <begin position="7"/>
        <end position="38"/>
    </location>
</feature>
<feature type="transmembrane region" description="Helical" evidence="14">
    <location>
        <begin position="50"/>
        <end position="69"/>
    </location>
</feature>
<reference evidence="15 18" key="2">
    <citation type="journal article" date="2020" name="FEMS Microbiol. Ecol.">
        <title>Temporal dynamics of bacterial communities during seed development and maturation.</title>
        <authorList>
            <person name="Chesneau G."/>
            <person name="Torres-Cortes G."/>
            <person name="Briand M."/>
            <person name="Darrasse A."/>
            <person name="Preveaux A."/>
            <person name="Marais C."/>
            <person name="Jacques M.A."/>
            <person name="Shade A."/>
            <person name="Barret M."/>
        </authorList>
    </citation>
    <scope>NUCLEOTIDE SEQUENCE [LARGE SCALE GENOMIC DNA]</scope>
    <source>
        <strain evidence="15 18">CFBP13732</strain>
    </source>
</reference>
<evidence type="ECO:0000256" key="1">
    <source>
        <dbReference type="ARBA" id="ARBA00004651"/>
    </source>
</evidence>
<dbReference type="GO" id="GO:0008360">
    <property type="term" value="P:regulation of cell shape"/>
    <property type="evidence" value="ECO:0007669"/>
    <property type="project" value="UniProtKB-KW"/>
</dbReference>
<dbReference type="GeneID" id="67475155"/>
<dbReference type="Proteomes" id="UP000661012">
    <property type="component" value="Unassembled WGS sequence"/>
</dbReference>
<evidence type="ECO:0000256" key="4">
    <source>
        <dbReference type="ARBA" id="ARBA00021581"/>
    </source>
</evidence>
<evidence type="ECO:0000313" key="18">
    <source>
        <dbReference type="Proteomes" id="UP000661012"/>
    </source>
</evidence>
<dbReference type="Pfam" id="PF02673">
    <property type="entry name" value="BacA"/>
    <property type="match status" value="1"/>
</dbReference>
<accession>A0A357W2Q4</accession>
<dbReference type="GO" id="GO:0050380">
    <property type="term" value="F:undecaprenyl-diphosphatase activity"/>
    <property type="evidence" value="ECO:0007669"/>
    <property type="project" value="UniProtKB-UniRule"/>
</dbReference>
<keyword evidence="5 14" id="KW-1003">Cell membrane</keyword>
<dbReference type="HAMAP" id="MF_01006">
    <property type="entry name" value="Undec_diphosphatase"/>
    <property type="match status" value="1"/>
</dbReference>
<comment type="subcellular location">
    <subcellularLocation>
        <location evidence="1 14">Cell membrane</location>
        <topology evidence="1 14">Multi-pass membrane protein</topology>
    </subcellularLocation>
</comment>
<evidence type="ECO:0000256" key="9">
    <source>
        <dbReference type="ARBA" id="ARBA00023136"/>
    </source>
</evidence>
<keyword evidence="9 14" id="KW-0472">Membrane</keyword>
<keyword evidence="7 14" id="KW-0378">Hydrolase</keyword>
<keyword evidence="10 14" id="KW-0046">Antibiotic resistance</keyword>
<dbReference type="AlphaFoldDB" id="A0A357W2Q4"/>
<feature type="transmembrane region" description="Helical" evidence="14">
    <location>
        <begin position="191"/>
        <end position="211"/>
    </location>
</feature>
<evidence type="ECO:0000256" key="11">
    <source>
        <dbReference type="ARBA" id="ARBA00032707"/>
    </source>
</evidence>
<keyword evidence="14" id="KW-0133">Cell shape</keyword>
<dbReference type="KEGG" id="epe:CI789_21690"/>
<keyword evidence="18" id="KW-1185">Reference proteome</keyword>
<sequence>MTDIHQLLVAAILGIVEGLTEFLPVSSTGHMIIVGHLLGFEGEKAETFEVVIQLGSILAVVVMFWRRLFGLIGIHFGEVKHEGVGQGKLTLIHILLGMVPAVVIGLLLHDKIKTLFNPVNVMYALVVGGVLLIAAELLKPKQPKAVGVDDITYRQAFIIGCFQCLALWPGFSRSGATISGGMLMGVSRYAASEFSFLLAVPMMIGATGLDLYKSMGFLTMADFPMFAVGFATAFIVALIAIKSFLHIIKRISFIPFAIYRFIVAAAVYAVFVL</sequence>